<protein>
    <submittedName>
        <fullName evidence="6">NAC domain-containing protein 100-like</fullName>
    </submittedName>
</protein>
<keyword evidence="2" id="KW-0238">DNA-binding</keyword>
<evidence type="ECO:0000256" key="1">
    <source>
        <dbReference type="ARBA" id="ARBA00023015"/>
    </source>
</evidence>
<name>A0AAX6ER05_IRIPA</name>
<evidence type="ECO:0000256" key="3">
    <source>
        <dbReference type="ARBA" id="ARBA00023163"/>
    </source>
</evidence>
<reference evidence="6" key="1">
    <citation type="journal article" date="2023" name="GigaByte">
        <title>Genome assembly of the bearded iris, Iris pallida Lam.</title>
        <authorList>
            <person name="Bruccoleri R.E."/>
            <person name="Oakeley E.J."/>
            <person name="Faust A.M.E."/>
            <person name="Altorfer M."/>
            <person name="Dessus-Babus S."/>
            <person name="Burckhardt D."/>
            <person name="Oertli M."/>
            <person name="Naumann U."/>
            <person name="Petersen F."/>
            <person name="Wong J."/>
        </authorList>
    </citation>
    <scope>NUCLEOTIDE SEQUENCE</scope>
    <source>
        <strain evidence="6">GSM-AAB239-AS_SAM_17_03QT</strain>
    </source>
</reference>
<dbReference type="Pfam" id="PF02365">
    <property type="entry name" value="NAM"/>
    <property type="match status" value="1"/>
</dbReference>
<evidence type="ECO:0000256" key="2">
    <source>
        <dbReference type="ARBA" id="ARBA00023125"/>
    </source>
</evidence>
<reference evidence="6" key="2">
    <citation type="submission" date="2023-04" db="EMBL/GenBank/DDBJ databases">
        <authorList>
            <person name="Bruccoleri R.E."/>
            <person name="Oakeley E.J."/>
            <person name="Faust A.-M."/>
            <person name="Dessus-Babus S."/>
            <person name="Altorfer M."/>
            <person name="Burckhardt D."/>
            <person name="Oertli M."/>
            <person name="Naumann U."/>
            <person name="Petersen F."/>
            <person name="Wong J."/>
        </authorList>
    </citation>
    <scope>NUCLEOTIDE SEQUENCE</scope>
    <source>
        <strain evidence="6">GSM-AAB239-AS_SAM_17_03QT</strain>
        <tissue evidence="6">Leaf</tissue>
    </source>
</reference>
<gene>
    <name evidence="6" type="ORF">M6B38_174845</name>
</gene>
<dbReference type="Proteomes" id="UP001140949">
    <property type="component" value="Unassembled WGS sequence"/>
</dbReference>
<dbReference type="GO" id="GO:0005634">
    <property type="term" value="C:nucleus"/>
    <property type="evidence" value="ECO:0007669"/>
    <property type="project" value="UniProtKB-ARBA"/>
</dbReference>
<dbReference type="PANTHER" id="PTHR31744:SF92">
    <property type="entry name" value="NAC DOMAIN-CONTAINING PROTEIN 87"/>
    <property type="match status" value="1"/>
</dbReference>
<dbReference type="InterPro" id="IPR003441">
    <property type="entry name" value="NAC-dom"/>
</dbReference>
<keyword evidence="1" id="KW-0805">Transcription regulation</keyword>
<comment type="caution">
    <text evidence="6">The sequence shown here is derived from an EMBL/GenBank/DDBJ whole genome shotgun (WGS) entry which is preliminary data.</text>
</comment>
<dbReference type="PROSITE" id="PS51005">
    <property type="entry name" value="NAC"/>
    <property type="match status" value="1"/>
</dbReference>
<dbReference type="EMBL" id="JANAVB010034617">
    <property type="protein sequence ID" value="KAJ6806506.1"/>
    <property type="molecule type" value="Genomic_DNA"/>
</dbReference>
<keyword evidence="7" id="KW-1185">Reference proteome</keyword>
<dbReference type="GO" id="GO:0003677">
    <property type="term" value="F:DNA binding"/>
    <property type="evidence" value="ECO:0007669"/>
    <property type="project" value="UniProtKB-KW"/>
</dbReference>
<evidence type="ECO:0000259" key="5">
    <source>
        <dbReference type="PROSITE" id="PS51005"/>
    </source>
</evidence>
<evidence type="ECO:0000313" key="7">
    <source>
        <dbReference type="Proteomes" id="UP001140949"/>
    </source>
</evidence>
<dbReference type="PANTHER" id="PTHR31744">
    <property type="entry name" value="PROTEIN CUP-SHAPED COTYLEDON 2-RELATED"/>
    <property type="match status" value="1"/>
</dbReference>
<sequence>MEEESSLFLPPGFRFHPTDEEIISQYLSKKVADQSFSAVAVGEADLNSCEPWDLPKKAKMGEKVWYFFFQKGKKYPTGTRTNRATGTGYWKATGKDKEIRRGRARVLVGMKKTLVFYTGRAPKGEKTNWVMHEFRLEAGGSHFSSLPQVAMESWVVCRVFHKNEVVKKTSSSVTSMEAAAPAVGQQFNQTHVQNQEPIPPTASSRQSLVRTLSSRAGARPVRATCTGRKGRGEHSMLQLVLQCHRRLSCGGARPSRCRTRWLAIRRSRPE</sequence>
<proteinExistence type="predicted"/>
<dbReference type="AlphaFoldDB" id="A0AAX6ER05"/>
<dbReference type="Gene3D" id="2.170.150.80">
    <property type="entry name" value="NAC domain"/>
    <property type="match status" value="1"/>
</dbReference>
<dbReference type="SUPFAM" id="SSF101941">
    <property type="entry name" value="NAC domain"/>
    <property type="match status" value="1"/>
</dbReference>
<evidence type="ECO:0000313" key="6">
    <source>
        <dbReference type="EMBL" id="KAJ6806506.1"/>
    </source>
</evidence>
<dbReference type="FunFam" id="2.170.150.80:FF:000006">
    <property type="entry name" value="NAC domain-containing protein 100-like"/>
    <property type="match status" value="1"/>
</dbReference>
<keyword evidence="3" id="KW-0804">Transcription</keyword>
<dbReference type="InterPro" id="IPR036093">
    <property type="entry name" value="NAC_dom_sf"/>
</dbReference>
<organism evidence="6 7">
    <name type="scientific">Iris pallida</name>
    <name type="common">Sweet iris</name>
    <dbReference type="NCBI Taxonomy" id="29817"/>
    <lineage>
        <taxon>Eukaryota</taxon>
        <taxon>Viridiplantae</taxon>
        <taxon>Streptophyta</taxon>
        <taxon>Embryophyta</taxon>
        <taxon>Tracheophyta</taxon>
        <taxon>Spermatophyta</taxon>
        <taxon>Magnoliopsida</taxon>
        <taxon>Liliopsida</taxon>
        <taxon>Asparagales</taxon>
        <taxon>Iridaceae</taxon>
        <taxon>Iridoideae</taxon>
        <taxon>Irideae</taxon>
        <taxon>Iris</taxon>
    </lineage>
</organism>
<accession>A0AAX6ER05</accession>
<dbReference type="GO" id="GO:0006355">
    <property type="term" value="P:regulation of DNA-templated transcription"/>
    <property type="evidence" value="ECO:0007669"/>
    <property type="project" value="InterPro"/>
</dbReference>
<feature type="domain" description="NAC" evidence="5">
    <location>
        <begin position="9"/>
        <end position="162"/>
    </location>
</feature>
<keyword evidence="4" id="KW-0539">Nucleus</keyword>
<evidence type="ECO:0000256" key="4">
    <source>
        <dbReference type="ARBA" id="ARBA00023242"/>
    </source>
</evidence>